<reference evidence="2 4" key="2">
    <citation type="submission" date="2019-03" db="EMBL/GenBank/DDBJ databases">
        <title>Glutamicibacter sp. LJH19 genome.</title>
        <authorList>
            <person name="Sinai Borker S."/>
            <person name="Kumar R."/>
        </authorList>
    </citation>
    <scope>NUCLEOTIDE SEQUENCE [LARGE SCALE GENOMIC DNA]</scope>
    <source>
        <strain evidence="2 4">LJH19</strain>
    </source>
</reference>
<evidence type="ECO:0000313" key="3">
    <source>
        <dbReference type="Proteomes" id="UP000235739"/>
    </source>
</evidence>
<accession>A0A2N7S0G3</accession>
<dbReference type="Proteomes" id="UP000297638">
    <property type="component" value="Unassembled WGS sequence"/>
</dbReference>
<evidence type="ECO:0000313" key="4">
    <source>
        <dbReference type="Proteomes" id="UP000297638"/>
    </source>
</evidence>
<dbReference type="InterPro" id="IPR010428">
    <property type="entry name" value="Zincin_1"/>
</dbReference>
<dbReference type="CDD" id="cd12952">
    <property type="entry name" value="MMP_ACEL2062"/>
    <property type="match status" value="1"/>
</dbReference>
<dbReference type="EMBL" id="PNQX01000002">
    <property type="protein sequence ID" value="PMQ19625.1"/>
    <property type="molecule type" value="Genomic_DNA"/>
</dbReference>
<organism evidence="1 3">
    <name type="scientific">Glutamicibacter arilaitensis</name>
    <dbReference type="NCBI Taxonomy" id="256701"/>
    <lineage>
        <taxon>Bacteria</taxon>
        <taxon>Bacillati</taxon>
        <taxon>Actinomycetota</taxon>
        <taxon>Actinomycetes</taxon>
        <taxon>Micrococcales</taxon>
        <taxon>Micrococcaceae</taxon>
        <taxon>Glutamicibacter</taxon>
    </lineage>
</organism>
<protein>
    <submittedName>
        <fullName evidence="2">Metallopeptidase family protein</fullName>
    </submittedName>
</protein>
<evidence type="ECO:0000313" key="2">
    <source>
        <dbReference type="EMBL" id="TFH54649.1"/>
    </source>
</evidence>
<evidence type="ECO:0000313" key="1">
    <source>
        <dbReference type="EMBL" id="PMQ19625.1"/>
    </source>
</evidence>
<dbReference type="Pfam" id="PF06262">
    <property type="entry name" value="Zincin_1"/>
    <property type="match status" value="1"/>
</dbReference>
<dbReference type="Gene3D" id="3.30.2010.20">
    <property type="match status" value="1"/>
</dbReference>
<comment type="caution">
    <text evidence="1">The sequence shown here is derived from an EMBL/GenBank/DDBJ whole genome shotgun (WGS) entry which is preliminary data.</text>
</comment>
<sequence>MLFEMGDDEFQALVEQAIEAIPKAAFAMMDNVIFFIEDEYTPLPGEPKNPEILGLYEGIALTERDLDWGAGALPDRITIFKNPTLRACETREDVVREIGITVMHEVAHHFGIDDAKLHDLGWS</sequence>
<dbReference type="AlphaFoldDB" id="A0A2N7S0G3"/>
<dbReference type="RefSeq" id="WP_013347575.1">
    <property type="nucleotide sequence ID" value="NZ_JBQDIL010000041.1"/>
</dbReference>
<dbReference type="InterPro" id="IPR038555">
    <property type="entry name" value="Zincin_1_sf"/>
</dbReference>
<name>A0A2N7S0G3_9MICC</name>
<dbReference type="SUPFAM" id="SSF55486">
    <property type="entry name" value="Metalloproteases ('zincins'), catalytic domain"/>
    <property type="match status" value="1"/>
</dbReference>
<dbReference type="OMA" id="IGHHFGF"/>
<proteinExistence type="predicted"/>
<gene>
    <name evidence="1" type="ORF">CIK84_13260</name>
    <name evidence="2" type="ORF">EXY26_16550</name>
</gene>
<reference evidence="1 3" key="1">
    <citation type="journal article" date="2017" name="Elife">
        <title>Extensive horizontal gene transfer in cheese-associated bacteria.</title>
        <authorList>
            <person name="Bonham K.S."/>
            <person name="Wolfe B.E."/>
            <person name="Dutton R.J."/>
        </authorList>
    </citation>
    <scope>NUCLEOTIDE SEQUENCE [LARGE SCALE GENOMIC DNA]</scope>
    <source>
        <strain evidence="1 3">JB182</strain>
    </source>
</reference>
<dbReference type="Proteomes" id="UP000235739">
    <property type="component" value="Unassembled WGS sequence"/>
</dbReference>
<dbReference type="EMBL" id="SPDS01000003">
    <property type="protein sequence ID" value="TFH54649.1"/>
    <property type="molecule type" value="Genomic_DNA"/>
</dbReference>